<evidence type="ECO:0000313" key="1">
    <source>
        <dbReference type="EMBL" id="NBC35739.1"/>
    </source>
</evidence>
<accession>A0ABW9XB46</accession>
<proteinExistence type="predicted"/>
<name>A0ABW9XB46_9SPHN</name>
<evidence type="ECO:0000313" key="2">
    <source>
        <dbReference type="Proteomes" id="UP000753724"/>
    </source>
</evidence>
<comment type="caution">
    <text evidence="1">The sequence shown here is derived from an EMBL/GenBank/DDBJ whole genome shotgun (WGS) entry which is preliminary data.</text>
</comment>
<dbReference type="EMBL" id="JAAAPO010000001">
    <property type="protein sequence ID" value="NBC35739.1"/>
    <property type="molecule type" value="Genomic_DNA"/>
</dbReference>
<protein>
    <submittedName>
        <fullName evidence="1">Uncharacterized protein</fullName>
    </submittedName>
</protein>
<organism evidence="1 2">
    <name type="scientific">Novosphingobium ovatum</name>
    <dbReference type="NCBI Taxonomy" id="1908523"/>
    <lineage>
        <taxon>Bacteria</taxon>
        <taxon>Pseudomonadati</taxon>
        <taxon>Pseudomonadota</taxon>
        <taxon>Alphaproteobacteria</taxon>
        <taxon>Sphingomonadales</taxon>
        <taxon>Sphingomonadaceae</taxon>
        <taxon>Novosphingobium</taxon>
    </lineage>
</organism>
<dbReference type="Proteomes" id="UP000753724">
    <property type="component" value="Unassembled WGS sequence"/>
</dbReference>
<keyword evidence="2" id="KW-1185">Reference proteome</keyword>
<gene>
    <name evidence="1" type="ORF">GTZ99_04115</name>
</gene>
<reference evidence="2" key="1">
    <citation type="submission" date="2020-01" db="EMBL/GenBank/DDBJ databases">
        <title>Sphingomonas sp. strain CSW-10.</title>
        <authorList>
            <person name="Chen W.-M."/>
        </authorList>
    </citation>
    <scope>NUCLEOTIDE SEQUENCE [LARGE SCALE GENOMIC DNA]</scope>
    <source>
        <strain evidence="2">FSY-8</strain>
    </source>
</reference>
<sequence length="104" mass="11425">MRHPSLQLLHALLRLAGDKAELISHAERPWASATFHGTRHTVTLEFNGVDGIAAADELIATLPEHEFTIRGQLVADAVVAEVTQWQIPAPRMVVECELLLLADI</sequence>